<protein>
    <submittedName>
        <fullName evidence="7">Hypp6425 protein</fullName>
    </submittedName>
</protein>
<organism evidence="7 8">
    <name type="scientific">Branchiostoma lanceolatum</name>
    <name type="common">Common lancelet</name>
    <name type="synonym">Amphioxus lanceolatum</name>
    <dbReference type="NCBI Taxonomy" id="7740"/>
    <lineage>
        <taxon>Eukaryota</taxon>
        <taxon>Metazoa</taxon>
        <taxon>Chordata</taxon>
        <taxon>Cephalochordata</taxon>
        <taxon>Leptocardii</taxon>
        <taxon>Amphioxiformes</taxon>
        <taxon>Branchiostomatidae</taxon>
        <taxon>Branchiostoma</taxon>
    </lineage>
</organism>
<evidence type="ECO:0000256" key="3">
    <source>
        <dbReference type="ARBA" id="ARBA00022989"/>
    </source>
</evidence>
<accession>A0A8K0E9J3</accession>
<dbReference type="GO" id="GO:0016020">
    <property type="term" value="C:membrane"/>
    <property type="evidence" value="ECO:0007669"/>
    <property type="project" value="UniProtKB-SubCell"/>
</dbReference>
<dbReference type="GO" id="GO:0055088">
    <property type="term" value="P:lipid homeostasis"/>
    <property type="evidence" value="ECO:0007669"/>
    <property type="project" value="TreeGrafter"/>
</dbReference>
<sequence>MSDVSHYLMVALCSCLAYPVVYVKVAPYLLKSLVFQRYASLDKAKQKFAHMMYDSPTVRYISALLLGYTTGESVVNIMVVGRSGVSWFSFVVHHVITCYATLVTCVYPSLPAFANFAVATEFSTIWLNIRWVDSFDREEKEQSLVNKHF</sequence>
<feature type="transmembrane region" description="Helical" evidence="5">
    <location>
        <begin position="6"/>
        <end position="30"/>
    </location>
</feature>
<feature type="domain" description="TLC" evidence="6">
    <location>
        <begin position="27"/>
        <end position="132"/>
    </location>
</feature>
<evidence type="ECO:0000313" key="7">
    <source>
        <dbReference type="EMBL" id="CAH1241813.1"/>
    </source>
</evidence>
<gene>
    <name evidence="7" type="primary">Hypp6425</name>
    <name evidence="7" type="ORF">BLAG_LOCUS5287</name>
</gene>
<dbReference type="InterPro" id="IPR006634">
    <property type="entry name" value="TLC-dom"/>
</dbReference>
<keyword evidence="4 5" id="KW-0472">Membrane</keyword>
<reference evidence="7" key="1">
    <citation type="submission" date="2022-01" db="EMBL/GenBank/DDBJ databases">
        <authorList>
            <person name="Braso-Vives M."/>
        </authorList>
    </citation>
    <scope>NUCLEOTIDE SEQUENCE</scope>
</reference>
<evidence type="ECO:0000256" key="1">
    <source>
        <dbReference type="ARBA" id="ARBA00004141"/>
    </source>
</evidence>
<dbReference type="Pfam" id="PF03798">
    <property type="entry name" value="TRAM_LAG1_CLN8"/>
    <property type="match status" value="1"/>
</dbReference>
<evidence type="ECO:0000313" key="8">
    <source>
        <dbReference type="Proteomes" id="UP000838412"/>
    </source>
</evidence>
<dbReference type="Proteomes" id="UP000838412">
    <property type="component" value="Chromosome 12"/>
</dbReference>
<keyword evidence="2 5" id="KW-0812">Transmembrane</keyword>
<keyword evidence="8" id="KW-1185">Reference proteome</keyword>
<dbReference type="OrthoDB" id="10266980at2759"/>
<evidence type="ECO:0000256" key="4">
    <source>
        <dbReference type="ARBA" id="ARBA00023136"/>
    </source>
</evidence>
<dbReference type="InterPro" id="IPR050846">
    <property type="entry name" value="TLCD"/>
</dbReference>
<proteinExistence type="predicted"/>
<dbReference type="AlphaFoldDB" id="A0A8K0E9J3"/>
<evidence type="ECO:0000259" key="6">
    <source>
        <dbReference type="Pfam" id="PF03798"/>
    </source>
</evidence>
<keyword evidence="3 5" id="KW-1133">Transmembrane helix</keyword>
<name>A0A8K0E9J3_BRALA</name>
<dbReference type="EMBL" id="OV696697">
    <property type="protein sequence ID" value="CAH1241813.1"/>
    <property type="molecule type" value="Genomic_DNA"/>
</dbReference>
<dbReference type="PANTHER" id="PTHR13439">
    <property type="entry name" value="CT120 PROTEIN"/>
    <property type="match status" value="1"/>
</dbReference>
<evidence type="ECO:0000256" key="2">
    <source>
        <dbReference type="ARBA" id="ARBA00022692"/>
    </source>
</evidence>
<dbReference type="GO" id="GO:0005783">
    <property type="term" value="C:endoplasmic reticulum"/>
    <property type="evidence" value="ECO:0007669"/>
    <property type="project" value="TreeGrafter"/>
</dbReference>
<comment type="subcellular location">
    <subcellularLocation>
        <location evidence="1">Membrane</location>
        <topology evidence="1">Multi-pass membrane protein</topology>
    </subcellularLocation>
</comment>
<evidence type="ECO:0000256" key="5">
    <source>
        <dbReference type="SAM" id="Phobius"/>
    </source>
</evidence>
<dbReference type="PANTHER" id="PTHR13439:SF0">
    <property type="entry name" value="TOPOISOMERASE I DAMAGE AFFECTED PROTEIN 4"/>
    <property type="match status" value="1"/>
</dbReference>